<feature type="region of interest" description="Disordered" evidence="1">
    <location>
        <begin position="466"/>
        <end position="494"/>
    </location>
</feature>
<dbReference type="RefSeq" id="WP_416205325.1">
    <property type="nucleotide sequence ID" value="NZ_JBBKTX010000006.1"/>
</dbReference>
<evidence type="ECO:0000259" key="2">
    <source>
        <dbReference type="Pfam" id="PF13183"/>
    </source>
</evidence>
<organism evidence="3 4">
    <name type="scientific">Oceanobacter antarcticus</name>
    <dbReference type="NCBI Taxonomy" id="3133425"/>
    <lineage>
        <taxon>Bacteria</taxon>
        <taxon>Pseudomonadati</taxon>
        <taxon>Pseudomonadota</taxon>
        <taxon>Gammaproteobacteria</taxon>
        <taxon>Oceanospirillales</taxon>
        <taxon>Oceanospirillaceae</taxon>
        <taxon>Oceanobacter</taxon>
    </lineage>
</organism>
<evidence type="ECO:0000256" key="1">
    <source>
        <dbReference type="SAM" id="MobiDB-lite"/>
    </source>
</evidence>
<dbReference type="InterPro" id="IPR017896">
    <property type="entry name" value="4Fe4S_Fe-S-bd"/>
</dbReference>
<gene>
    <name evidence="3" type="ORF">WG929_06080</name>
</gene>
<feature type="domain" description="4Fe-4S ferredoxin-type" evidence="2">
    <location>
        <begin position="43"/>
        <end position="119"/>
    </location>
</feature>
<accession>A0ABW8NGC2</accession>
<dbReference type="Proteomes" id="UP001620597">
    <property type="component" value="Unassembled WGS sequence"/>
</dbReference>
<name>A0ABW8NGC2_9GAMM</name>
<dbReference type="PANTHER" id="PTHR32479">
    <property type="entry name" value="GLYCOLATE OXIDASE IRON-SULFUR SUBUNIT"/>
    <property type="match status" value="1"/>
</dbReference>
<evidence type="ECO:0000313" key="3">
    <source>
        <dbReference type="EMBL" id="MFK4751974.1"/>
    </source>
</evidence>
<sequence length="494" mass="53967">MTDSSISQDLSLQLDWSDYRDAGMGDAYADIPKYGGHYAKAIAACINSRQCEADGKQVMCPSYRISGDPNLATGGRVRLLKAALSTSQAQSPLLDPELQQAMDLCVSCKGCKRECESNVDMPLIKAEYLAQKYALQPRSWRSRLMAALPQWQHQHPWMDAFIQLRNRSRLLRRIVDPLMGLNPAVNLPTRAGRSIKQPDSANGSGVSGNLNGHKVALFIDTFTRYYEPHIAAAAISVLEASGYQVMLLQPESGGRSEQDSRPYCCGRTWLAQGMIDQARAEARRLIQAIVPLVEQGYSIVGLEASCVLGLRDDAQALGLGKNAVTAAKNSFLFEEFLAREAKSGRLNLSLSSPASATLVHGHCHQKAVGAMKSVRRVLKLLPDHAFDFIESSCCGMAGSFGLEAEHAQHSLAMAQQDLLPALAARGDRQVIANGFSCRQQIRHHSDAKPLHLAELIAGCLEDYPARSADQSPNEGDVRERNIRKQEESPIETSG</sequence>
<proteinExistence type="predicted"/>
<dbReference type="Pfam" id="PF13183">
    <property type="entry name" value="Fer4_8"/>
    <property type="match status" value="1"/>
</dbReference>
<evidence type="ECO:0000313" key="4">
    <source>
        <dbReference type="Proteomes" id="UP001620597"/>
    </source>
</evidence>
<feature type="compositionally biased region" description="Basic and acidic residues" evidence="1">
    <location>
        <begin position="475"/>
        <end position="487"/>
    </location>
</feature>
<keyword evidence="4" id="KW-1185">Reference proteome</keyword>
<dbReference type="EMBL" id="JBBKTX010000006">
    <property type="protein sequence ID" value="MFK4751974.1"/>
    <property type="molecule type" value="Genomic_DNA"/>
</dbReference>
<protein>
    <submittedName>
        <fullName evidence="3">(Fe-S)-binding protein</fullName>
    </submittedName>
</protein>
<comment type="caution">
    <text evidence="3">The sequence shown here is derived from an EMBL/GenBank/DDBJ whole genome shotgun (WGS) entry which is preliminary data.</text>
</comment>
<dbReference type="PANTHER" id="PTHR32479:SF19">
    <property type="entry name" value="ANAEROBIC GLYCEROL-3-PHOSPHATE DEHYDROGENASE SUBUNIT C"/>
    <property type="match status" value="1"/>
</dbReference>
<reference evidence="3 4" key="1">
    <citation type="submission" date="2024-03" db="EMBL/GenBank/DDBJ databases">
        <title>High-quality draft genome sequence of Oceanobacter sp. wDCs-4.</title>
        <authorList>
            <person name="Dong C."/>
        </authorList>
    </citation>
    <scope>NUCLEOTIDE SEQUENCE [LARGE SCALE GENOMIC DNA]</scope>
    <source>
        <strain evidence="4">wDCs-4</strain>
    </source>
</reference>